<feature type="transmembrane region" description="Helical" evidence="1">
    <location>
        <begin position="6"/>
        <end position="27"/>
    </location>
</feature>
<keyword evidence="1" id="KW-1133">Transmembrane helix</keyword>
<keyword evidence="1" id="KW-0812">Transmembrane</keyword>
<keyword evidence="1" id="KW-0472">Membrane</keyword>
<evidence type="ECO:0000313" key="2">
    <source>
        <dbReference type="EMBL" id="VYT97939.1"/>
    </source>
</evidence>
<gene>
    <name evidence="2" type="ORF">FMLFYP121_01042</name>
</gene>
<name>A0A6N3AZN9_FINMA</name>
<organism evidence="2">
    <name type="scientific">Finegoldia magna</name>
    <name type="common">Peptostreptococcus magnus</name>
    <dbReference type="NCBI Taxonomy" id="1260"/>
    <lineage>
        <taxon>Bacteria</taxon>
        <taxon>Bacillati</taxon>
        <taxon>Bacillota</taxon>
        <taxon>Tissierellia</taxon>
        <taxon>Tissierellales</taxon>
        <taxon>Peptoniphilaceae</taxon>
        <taxon>Finegoldia</taxon>
    </lineage>
</organism>
<dbReference type="AlphaFoldDB" id="A0A6N3AZN9"/>
<dbReference type="EMBL" id="CACRTP010000014">
    <property type="protein sequence ID" value="VYT97939.1"/>
    <property type="molecule type" value="Genomic_DNA"/>
</dbReference>
<proteinExistence type="predicted"/>
<reference evidence="2" key="1">
    <citation type="submission" date="2019-11" db="EMBL/GenBank/DDBJ databases">
        <authorList>
            <person name="Feng L."/>
        </authorList>
    </citation>
    <scope>NUCLEOTIDE SEQUENCE</scope>
    <source>
        <strain evidence="2">FmagnaLFYP121</strain>
    </source>
</reference>
<protein>
    <submittedName>
        <fullName evidence="2">Uncharacterized protein</fullName>
    </submittedName>
</protein>
<evidence type="ECO:0000256" key="1">
    <source>
        <dbReference type="SAM" id="Phobius"/>
    </source>
</evidence>
<sequence length="31" mass="3516">MKKQKLAQVVAIILVAMMVAPFILNVIMNMR</sequence>
<accession>A0A6N3AZN9</accession>